<dbReference type="GO" id="GO:0009425">
    <property type="term" value="C:bacterial-type flagellum basal body"/>
    <property type="evidence" value="ECO:0007669"/>
    <property type="project" value="InterPro"/>
</dbReference>
<dbReference type="PATRIC" id="fig|1298851.3.peg.667"/>
<keyword evidence="12" id="KW-1185">Reference proteome</keyword>
<dbReference type="Pfam" id="PF03748">
    <property type="entry name" value="FliL"/>
    <property type="match status" value="1"/>
</dbReference>
<feature type="transmembrane region" description="Helical" evidence="10">
    <location>
        <begin position="20"/>
        <end position="41"/>
    </location>
</feature>
<dbReference type="OrthoDB" id="9799777at2"/>
<dbReference type="PANTHER" id="PTHR35091:SF2">
    <property type="entry name" value="FLAGELLAR PROTEIN FLIL"/>
    <property type="match status" value="1"/>
</dbReference>
<protein>
    <recommendedName>
        <fullName evidence="10">Flagellar protein FliL</fullName>
    </recommendedName>
</protein>
<dbReference type="GO" id="GO:0071978">
    <property type="term" value="P:bacterial-type flagellum-dependent swarming motility"/>
    <property type="evidence" value="ECO:0007669"/>
    <property type="project" value="TreeGrafter"/>
</dbReference>
<evidence type="ECO:0000256" key="10">
    <source>
        <dbReference type="RuleBase" id="RU364125"/>
    </source>
</evidence>
<dbReference type="STRING" id="1298851.TST_0641"/>
<dbReference type="RefSeq" id="WP_068549437.1">
    <property type="nucleotide sequence ID" value="NZ_AP013035.1"/>
</dbReference>
<keyword evidence="6 10" id="KW-0812">Transmembrane</keyword>
<keyword evidence="7 10" id="KW-0283">Flagellar rotation</keyword>
<dbReference type="Proteomes" id="UP000063234">
    <property type="component" value="Chromosome"/>
</dbReference>
<reference evidence="12" key="1">
    <citation type="journal article" date="2018" name="Science">
        <title>A primordial and reversible TCA cycle in a facultatively chemolithoautotrophic thermophile.</title>
        <authorList>
            <person name="Nunoura T."/>
            <person name="Chikaraishi Y."/>
            <person name="Izaki R."/>
            <person name="Suwa T."/>
            <person name="Sato T."/>
            <person name="Harada T."/>
            <person name="Mori K."/>
            <person name="Kato Y."/>
            <person name="Miyazaki M."/>
            <person name="Shimamura S."/>
            <person name="Yanagawa K."/>
            <person name="Shuto A."/>
            <person name="Ohkouchi N."/>
            <person name="Fujita N."/>
            <person name="Takaki Y."/>
            <person name="Atomi H."/>
            <person name="Takai K."/>
        </authorList>
    </citation>
    <scope>NUCLEOTIDE SEQUENCE [LARGE SCALE GENOMIC DNA]</scope>
    <source>
        <strain evidence="12">DSM 17441 / JCM 13301 / NBRC 103674 / ABI70S6</strain>
    </source>
</reference>
<dbReference type="InterPro" id="IPR005503">
    <property type="entry name" value="FliL"/>
</dbReference>
<dbReference type="GO" id="GO:0005886">
    <property type="term" value="C:plasma membrane"/>
    <property type="evidence" value="ECO:0007669"/>
    <property type="project" value="UniProtKB-SubCell"/>
</dbReference>
<evidence type="ECO:0000256" key="4">
    <source>
        <dbReference type="ARBA" id="ARBA00022475"/>
    </source>
</evidence>
<keyword evidence="9 10" id="KW-0472">Membrane</keyword>
<evidence type="ECO:0000313" key="11">
    <source>
        <dbReference type="EMBL" id="BAT71447.1"/>
    </source>
</evidence>
<comment type="similarity">
    <text evidence="3 10">Belongs to the FliL family.</text>
</comment>
<organism evidence="11 12">
    <name type="scientific">Thermosulfidibacter takaii (strain DSM 17441 / JCM 13301 / NBRC 103674 / ABI70S6)</name>
    <dbReference type="NCBI Taxonomy" id="1298851"/>
    <lineage>
        <taxon>Bacteria</taxon>
        <taxon>Pseudomonadati</taxon>
        <taxon>Thermosulfidibacterota</taxon>
        <taxon>Thermosulfidibacteria</taxon>
        <taxon>Thermosulfidibacterales</taxon>
        <taxon>Thermosulfidibacteraceae</taxon>
    </lineage>
</organism>
<evidence type="ECO:0000313" key="12">
    <source>
        <dbReference type="Proteomes" id="UP000063234"/>
    </source>
</evidence>
<proteinExistence type="inferred from homology"/>
<evidence type="ECO:0000256" key="2">
    <source>
        <dbReference type="ARBA" id="ARBA00004162"/>
    </source>
</evidence>
<sequence length="175" mass="19133">MGDEERVEEAPKKKGKGKLFLLLIILLVVLGIGGGAAYFFFFKKKAPAPQQAMPTQPAATPAATAPVATPGVPSAPQFFYKLDTFIVNLADEGGSRYLKVDMTLALSNKEVEKEIEKKLPLVRDAVITVISNKYYKDIATPAGKLALKRELMARINVLLTTGKVIDIYFTDFVVQ</sequence>
<accession>A0A0S3QT20</accession>
<name>A0A0S3QT20_THET7</name>
<evidence type="ECO:0000256" key="3">
    <source>
        <dbReference type="ARBA" id="ARBA00008281"/>
    </source>
</evidence>
<dbReference type="PANTHER" id="PTHR35091">
    <property type="entry name" value="FLAGELLAR PROTEIN FLIL"/>
    <property type="match status" value="1"/>
</dbReference>
<evidence type="ECO:0000256" key="8">
    <source>
        <dbReference type="ARBA" id="ARBA00022989"/>
    </source>
</evidence>
<keyword evidence="4 10" id="KW-1003">Cell membrane</keyword>
<gene>
    <name evidence="11" type="primary">fliL</name>
    <name evidence="11" type="ORF">TST_0641</name>
</gene>
<evidence type="ECO:0000256" key="1">
    <source>
        <dbReference type="ARBA" id="ARBA00002254"/>
    </source>
</evidence>
<dbReference type="GO" id="GO:0006935">
    <property type="term" value="P:chemotaxis"/>
    <property type="evidence" value="ECO:0007669"/>
    <property type="project" value="UniProtKB-KW"/>
</dbReference>
<keyword evidence="11" id="KW-0969">Cilium</keyword>
<evidence type="ECO:0000256" key="7">
    <source>
        <dbReference type="ARBA" id="ARBA00022779"/>
    </source>
</evidence>
<comment type="subcellular location">
    <subcellularLocation>
        <location evidence="2">Cell membrane</location>
        <topology evidence="2">Single-pass membrane protein</topology>
    </subcellularLocation>
</comment>
<keyword evidence="11" id="KW-0282">Flagellum</keyword>
<evidence type="ECO:0000256" key="9">
    <source>
        <dbReference type="ARBA" id="ARBA00023136"/>
    </source>
</evidence>
<evidence type="ECO:0000256" key="5">
    <source>
        <dbReference type="ARBA" id="ARBA00022500"/>
    </source>
</evidence>
<comment type="function">
    <text evidence="1 10">Controls the rotational direction of flagella during chemotaxis.</text>
</comment>
<keyword evidence="11" id="KW-0966">Cell projection</keyword>
<dbReference type="KEGG" id="ttk:TST_0641"/>
<dbReference type="AlphaFoldDB" id="A0A0S3QT20"/>
<keyword evidence="8 10" id="KW-1133">Transmembrane helix</keyword>
<evidence type="ECO:0000256" key="6">
    <source>
        <dbReference type="ARBA" id="ARBA00022692"/>
    </source>
</evidence>
<dbReference type="EMBL" id="AP013035">
    <property type="protein sequence ID" value="BAT71447.1"/>
    <property type="molecule type" value="Genomic_DNA"/>
</dbReference>
<keyword evidence="5 10" id="KW-0145">Chemotaxis</keyword>